<dbReference type="InParanoid" id="A0A165NDJ5"/>
<name>A0A165NDJ5_9AGAM</name>
<dbReference type="OrthoDB" id="3515175at2759"/>
<evidence type="ECO:0000313" key="2">
    <source>
        <dbReference type="Proteomes" id="UP000076761"/>
    </source>
</evidence>
<dbReference type="EMBL" id="KV425639">
    <property type="protein sequence ID" value="KZT19501.1"/>
    <property type="molecule type" value="Genomic_DNA"/>
</dbReference>
<dbReference type="STRING" id="1314782.A0A165NDJ5"/>
<evidence type="ECO:0000313" key="1">
    <source>
        <dbReference type="EMBL" id="KZT19501.1"/>
    </source>
</evidence>
<organism evidence="1 2">
    <name type="scientific">Neolentinus lepideus HHB14362 ss-1</name>
    <dbReference type="NCBI Taxonomy" id="1314782"/>
    <lineage>
        <taxon>Eukaryota</taxon>
        <taxon>Fungi</taxon>
        <taxon>Dikarya</taxon>
        <taxon>Basidiomycota</taxon>
        <taxon>Agaricomycotina</taxon>
        <taxon>Agaricomycetes</taxon>
        <taxon>Gloeophyllales</taxon>
        <taxon>Gloeophyllaceae</taxon>
        <taxon>Neolentinus</taxon>
    </lineage>
</organism>
<gene>
    <name evidence="1" type="ORF">NEOLEDRAFT_1037927</name>
</gene>
<sequence>MASRSHQIFAIARVRPKGFPESETRYRCVAALHHEQCYGLYAVQAVLRCLVLVKQIENAEIVRAELRCIDEQYGQWHEDPKIPAVPCPYVAFLLGAAYTTD</sequence>
<accession>A0A165NDJ5</accession>
<protein>
    <submittedName>
        <fullName evidence="1">Uncharacterized protein</fullName>
    </submittedName>
</protein>
<feature type="non-terminal residue" evidence="1">
    <location>
        <position position="101"/>
    </location>
</feature>
<keyword evidence="2" id="KW-1185">Reference proteome</keyword>
<dbReference type="AlphaFoldDB" id="A0A165NDJ5"/>
<proteinExistence type="predicted"/>
<dbReference type="Proteomes" id="UP000076761">
    <property type="component" value="Unassembled WGS sequence"/>
</dbReference>
<reference evidence="1 2" key="1">
    <citation type="journal article" date="2016" name="Mol. Biol. Evol.">
        <title>Comparative Genomics of Early-Diverging Mushroom-Forming Fungi Provides Insights into the Origins of Lignocellulose Decay Capabilities.</title>
        <authorList>
            <person name="Nagy L.G."/>
            <person name="Riley R."/>
            <person name="Tritt A."/>
            <person name="Adam C."/>
            <person name="Daum C."/>
            <person name="Floudas D."/>
            <person name="Sun H."/>
            <person name="Yadav J.S."/>
            <person name="Pangilinan J."/>
            <person name="Larsson K.H."/>
            <person name="Matsuura K."/>
            <person name="Barry K."/>
            <person name="Labutti K."/>
            <person name="Kuo R."/>
            <person name="Ohm R.A."/>
            <person name="Bhattacharya S.S."/>
            <person name="Shirouzu T."/>
            <person name="Yoshinaga Y."/>
            <person name="Martin F.M."/>
            <person name="Grigoriev I.V."/>
            <person name="Hibbett D.S."/>
        </authorList>
    </citation>
    <scope>NUCLEOTIDE SEQUENCE [LARGE SCALE GENOMIC DNA]</scope>
    <source>
        <strain evidence="1 2">HHB14362 ss-1</strain>
    </source>
</reference>